<reference evidence="2" key="1">
    <citation type="submission" date="2023-01" db="EMBL/GenBank/DDBJ databases">
        <authorList>
            <person name="Van Ghelder C."/>
            <person name="Rancurel C."/>
        </authorList>
    </citation>
    <scope>NUCLEOTIDE SEQUENCE</scope>
    <source>
        <strain evidence="2">CNCM I-4278</strain>
    </source>
</reference>
<dbReference type="PANTHER" id="PTHR37490">
    <property type="entry name" value="EXPRESSED PROTEIN"/>
    <property type="match status" value="1"/>
</dbReference>
<evidence type="ECO:0000256" key="1">
    <source>
        <dbReference type="SAM" id="Phobius"/>
    </source>
</evidence>
<dbReference type="EMBL" id="CAOQHR010000008">
    <property type="protein sequence ID" value="CAI6338949.1"/>
    <property type="molecule type" value="Genomic_DNA"/>
</dbReference>
<keyword evidence="1" id="KW-0472">Membrane</keyword>
<accession>A0A9W4UNI3</accession>
<dbReference type="PANTHER" id="PTHR37490:SF1">
    <property type="entry name" value="GLYCOSYLTRANSFERASE 2-LIKE DOMAIN-CONTAINING PROTEIN"/>
    <property type="match status" value="1"/>
</dbReference>
<dbReference type="Proteomes" id="UP001152607">
    <property type="component" value="Unassembled WGS sequence"/>
</dbReference>
<evidence type="ECO:0000313" key="3">
    <source>
        <dbReference type="Proteomes" id="UP001152607"/>
    </source>
</evidence>
<name>A0A9W4UNI3_9PLEO</name>
<sequence length="697" mass="77811">MLAPSRPYNDRSRLSLAFHAAQNVRLAVWVTAATISILSSRYLLVELNVHYPIHLHLLQLATASAIATADFLQRAPSQPSLSSSQEQRQQWFPLTIIAALMATATSFSLHAVLHSQNLPTLTMLAVITPGVQALIQLVRPHGSQTRWEIAQVALVAIGCLGILLGEYRLLVPVLESAIPAVLIAGVARAYNSMTTKNAGVTHDLQRLRLLFCCTGFLITGIWALARRDESWRLFFHAMRFWDVPLLIVNCAATATAMLLGQSFLFPLSGSMNAVSEPRADDTIGEMLALVTMTGTVGLWSTLILRRSYMSWTQFWFFLVAIIFVSSKVLLPSTRDRRKIYSVVPSGPTSHYVDSEDNDVVDMAEPIDSKGPQRNVFRRISSFILAVAIPSIWIMFLIMNFSHRVHQDVAAQKPLLDLDYTPSTGIEMVISMYKERVDEVARLISTIRAMPKLRGASVHIYVKDNGTDVDWIRMGTGANNVTLIPNIGREGETYLYHILHNWNSLAKHTLFLQADVHNPREFYPRIRDYFDPVRTGMLNLGWSGQVCNCDSCGDRYGFEDTTHLFPDLHSRISNTTTCDKVLLSYKGQFIASAKRIRGIDKAIYADVHDAFVNPNSWAHQQEYLQGRTDPMSAPVFGYTVERIWNLLMQCNDMEVAWKCASLVSGKRSGGNTEDCQCFDPVLAPGGKGRDTVSSPSDE</sequence>
<feature type="transmembrane region" description="Helical" evidence="1">
    <location>
        <begin position="379"/>
        <end position="398"/>
    </location>
</feature>
<gene>
    <name evidence="2" type="ORF">PDIGIT_LOCUS12086</name>
</gene>
<feature type="transmembrane region" description="Helical" evidence="1">
    <location>
        <begin position="26"/>
        <end position="45"/>
    </location>
</feature>
<comment type="caution">
    <text evidence="2">The sequence shown here is derived from an EMBL/GenBank/DDBJ whole genome shotgun (WGS) entry which is preliminary data.</text>
</comment>
<feature type="transmembrane region" description="Helical" evidence="1">
    <location>
        <begin position="147"/>
        <end position="164"/>
    </location>
</feature>
<feature type="transmembrane region" description="Helical" evidence="1">
    <location>
        <begin position="310"/>
        <end position="330"/>
    </location>
</feature>
<protein>
    <submittedName>
        <fullName evidence="2">Uncharacterized protein</fullName>
    </submittedName>
</protein>
<feature type="transmembrane region" description="Helical" evidence="1">
    <location>
        <begin position="170"/>
        <end position="187"/>
    </location>
</feature>
<keyword evidence="3" id="KW-1185">Reference proteome</keyword>
<feature type="transmembrane region" description="Helical" evidence="1">
    <location>
        <begin position="245"/>
        <end position="265"/>
    </location>
</feature>
<proteinExistence type="predicted"/>
<organism evidence="2 3">
    <name type="scientific">Periconia digitata</name>
    <dbReference type="NCBI Taxonomy" id="1303443"/>
    <lineage>
        <taxon>Eukaryota</taxon>
        <taxon>Fungi</taxon>
        <taxon>Dikarya</taxon>
        <taxon>Ascomycota</taxon>
        <taxon>Pezizomycotina</taxon>
        <taxon>Dothideomycetes</taxon>
        <taxon>Pleosporomycetidae</taxon>
        <taxon>Pleosporales</taxon>
        <taxon>Massarineae</taxon>
        <taxon>Periconiaceae</taxon>
        <taxon>Periconia</taxon>
    </lineage>
</organism>
<dbReference type="AlphaFoldDB" id="A0A9W4UNI3"/>
<feature type="transmembrane region" description="Helical" evidence="1">
    <location>
        <begin position="207"/>
        <end position="225"/>
    </location>
</feature>
<feature type="transmembrane region" description="Helical" evidence="1">
    <location>
        <begin position="92"/>
        <end position="112"/>
    </location>
</feature>
<dbReference type="OrthoDB" id="28755at2759"/>
<evidence type="ECO:0000313" key="2">
    <source>
        <dbReference type="EMBL" id="CAI6338949.1"/>
    </source>
</evidence>
<keyword evidence="1" id="KW-1133">Transmembrane helix</keyword>
<feature type="transmembrane region" description="Helical" evidence="1">
    <location>
        <begin position="286"/>
        <end position="304"/>
    </location>
</feature>
<keyword evidence="1" id="KW-0812">Transmembrane</keyword>